<dbReference type="PROSITE" id="PS50404">
    <property type="entry name" value="GST_NTER"/>
    <property type="match status" value="1"/>
</dbReference>
<evidence type="ECO:0000259" key="2">
    <source>
        <dbReference type="PROSITE" id="PS50404"/>
    </source>
</evidence>
<comment type="caution">
    <text evidence="4">The sequence shown here is derived from an EMBL/GenBank/DDBJ whole genome shotgun (WGS) entry which is preliminary data.</text>
</comment>
<dbReference type="Gene3D" id="1.20.1050.10">
    <property type="match status" value="1"/>
</dbReference>
<dbReference type="PANTHER" id="PTHR44051:SF23">
    <property type="entry name" value="GLUTATHIONE S-TRANSFERASE-LIKE PROTEIN TPCF"/>
    <property type="match status" value="1"/>
</dbReference>
<dbReference type="SFLD" id="SFLDS00019">
    <property type="entry name" value="Glutathione_Transferase_(cytos"/>
    <property type="match status" value="1"/>
</dbReference>
<protein>
    <recommendedName>
        <fullName evidence="6">Glutathione S-transferase</fullName>
    </recommendedName>
</protein>
<sequence>MSLSNLKPIRVYGKGGANPPKVLMILEELGVPYEVEDVPISDAKTPAYLAVNPNGRLPAIIDPNHHEQGRDLVLWESGAIIEYLVERYDAEHHKISFAPGSAEAQHARQWLFFQATGQGPYYGQAYWFKLLHAERVPSAVKRYTDEAKRVTGVVEGWLRKQIDEGTGGADGPWLVGGRISYADIAWFMWQKTLAVKLSEDFDEDEFPLVKDWLERLLKRPAVSKAAAWLLAPAQ</sequence>
<dbReference type="Pfam" id="PF00043">
    <property type="entry name" value="GST_C"/>
    <property type="match status" value="1"/>
</dbReference>
<dbReference type="PROSITE" id="PS50405">
    <property type="entry name" value="GST_CTER"/>
    <property type="match status" value="1"/>
</dbReference>
<dbReference type="PANTHER" id="PTHR44051">
    <property type="entry name" value="GLUTATHIONE S-TRANSFERASE-RELATED"/>
    <property type="match status" value="1"/>
</dbReference>
<dbReference type="InterPro" id="IPR010987">
    <property type="entry name" value="Glutathione-S-Trfase_C-like"/>
</dbReference>
<name>A0AAN9USK6_9PEZI</name>
<reference evidence="4 5" key="1">
    <citation type="submission" date="2024-02" db="EMBL/GenBank/DDBJ databases">
        <title>De novo assembly and annotation of 12 fungi associated with fruit tree decline syndrome in Ontario, Canada.</title>
        <authorList>
            <person name="Sulman M."/>
            <person name="Ellouze W."/>
            <person name="Ilyukhin E."/>
        </authorList>
    </citation>
    <scope>NUCLEOTIDE SEQUENCE [LARGE SCALE GENOMIC DNA]</scope>
    <source>
        <strain evidence="4 5">M11/M66-122</strain>
    </source>
</reference>
<evidence type="ECO:0000313" key="5">
    <source>
        <dbReference type="Proteomes" id="UP001320420"/>
    </source>
</evidence>
<accession>A0AAN9USK6</accession>
<dbReference type="CDD" id="cd03048">
    <property type="entry name" value="GST_N_Ure2p_like"/>
    <property type="match status" value="1"/>
</dbReference>
<evidence type="ECO:0008006" key="6">
    <source>
        <dbReference type="Google" id="ProtNLM"/>
    </source>
</evidence>
<dbReference type="InterPro" id="IPR004045">
    <property type="entry name" value="Glutathione_S-Trfase_N"/>
</dbReference>
<evidence type="ECO:0000259" key="3">
    <source>
        <dbReference type="PROSITE" id="PS50405"/>
    </source>
</evidence>
<evidence type="ECO:0000256" key="1">
    <source>
        <dbReference type="ARBA" id="ARBA00007409"/>
    </source>
</evidence>
<dbReference type="Proteomes" id="UP001320420">
    <property type="component" value="Unassembled WGS sequence"/>
</dbReference>
<dbReference type="SFLD" id="SFLDG00358">
    <property type="entry name" value="Main_(cytGST)"/>
    <property type="match status" value="1"/>
</dbReference>
<keyword evidence="5" id="KW-1185">Reference proteome</keyword>
<dbReference type="EMBL" id="JAKJXP020000049">
    <property type="protein sequence ID" value="KAK7751510.1"/>
    <property type="molecule type" value="Genomic_DNA"/>
</dbReference>
<dbReference type="InterPro" id="IPR004046">
    <property type="entry name" value="GST_C"/>
</dbReference>
<dbReference type="Gene3D" id="3.40.30.10">
    <property type="entry name" value="Glutaredoxin"/>
    <property type="match status" value="1"/>
</dbReference>
<dbReference type="InterPro" id="IPR040079">
    <property type="entry name" value="Glutathione_S-Trfase"/>
</dbReference>
<comment type="similarity">
    <text evidence="1">Belongs to the GST superfamily.</text>
</comment>
<dbReference type="SUPFAM" id="SSF47616">
    <property type="entry name" value="GST C-terminal domain-like"/>
    <property type="match status" value="1"/>
</dbReference>
<dbReference type="SUPFAM" id="SSF52833">
    <property type="entry name" value="Thioredoxin-like"/>
    <property type="match status" value="1"/>
</dbReference>
<dbReference type="Pfam" id="PF13409">
    <property type="entry name" value="GST_N_2"/>
    <property type="match status" value="1"/>
</dbReference>
<proteinExistence type="inferred from homology"/>
<feature type="domain" description="GST C-terminal" evidence="3">
    <location>
        <begin position="100"/>
        <end position="234"/>
    </location>
</feature>
<dbReference type="AlphaFoldDB" id="A0AAN9USK6"/>
<organism evidence="4 5">
    <name type="scientific">Diatrype stigma</name>
    <dbReference type="NCBI Taxonomy" id="117547"/>
    <lineage>
        <taxon>Eukaryota</taxon>
        <taxon>Fungi</taxon>
        <taxon>Dikarya</taxon>
        <taxon>Ascomycota</taxon>
        <taxon>Pezizomycotina</taxon>
        <taxon>Sordariomycetes</taxon>
        <taxon>Xylariomycetidae</taxon>
        <taxon>Xylariales</taxon>
        <taxon>Diatrypaceae</taxon>
        <taxon>Diatrype</taxon>
    </lineage>
</organism>
<dbReference type="InterPro" id="IPR036249">
    <property type="entry name" value="Thioredoxin-like_sf"/>
</dbReference>
<feature type="domain" description="GST N-terminal" evidence="2">
    <location>
        <begin position="6"/>
        <end position="92"/>
    </location>
</feature>
<evidence type="ECO:0000313" key="4">
    <source>
        <dbReference type="EMBL" id="KAK7751510.1"/>
    </source>
</evidence>
<gene>
    <name evidence="4" type="ORF">SLS62_006597</name>
</gene>
<dbReference type="InterPro" id="IPR036282">
    <property type="entry name" value="Glutathione-S-Trfase_C_sf"/>
</dbReference>